<evidence type="ECO:0000256" key="7">
    <source>
        <dbReference type="ARBA" id="ARBA00022989"/>
    </source>
</evidence>
<evidence type="ECO:0000313" key="10">
    <source>
        <dbReference type="EMBL" id="OWF37357.1"/>
    </source>
</evidence>
<feature type="transmembrane region" description="Helical" evidence="9">
    <location>
        <begin position="331"/>
        <end position="350"/>
    </location>
</feature>
<name>A0A210PLL4_MIZYE</name>
<feature type="transmembrane region" description="Helical" evidence="9">
    <location>
        <begin position="205"/>
        <end position="229"/>
    </location>
</feature>
<evidence type="ECO:0000256" key="4">
    <source>
        <dbReference type="ARBA" id="ARBA00022448"/>
    </source>
</evidence>
<evidence type="ECO:0000256" key="6">
    <source>
        <dbReference type="ARBA" id="ARBA00022692"/>
    </source>
</evidence>
<gene>
    <name evidence="10" type="ORF">KP79_PYT14021</name>
</gene>
<keyword evidence="4 9" id="KW-0813">Transport</keyword>
<dbReference type="InterPro" id="IPR009357">
    <property type="entry name" value="Riboflavin_transptr"/>
</dbReference>
<feature type="transmembrane region" description="Helical" evidence="9">
    <location>
        <begin position="370"/>
        <end position="391"/>
    </location>
</feature>
<dbReference type="PANTHER" id="PTHR12929:SF10">
    <property type="entry name" value="RIBOFLAVIN TRANSPORTER"/>
    <property type="match status" value="1"/>
</dbReference>
<organism evidence="10 11">
    <name type="scientific">Mizuhopecten yessoensis</name>
    <name type="common">Japanese scallop</name>
    <name type="synonym">Patinopecten yessoensis</name>
    <dbReference type="NCBI Taxonomy" id="6573"/>
    <lineage>
        <taxon>Eukaryota</taxon>
        <taxon>Metazoa</taxon>
        <taxon>Spiralia</taxon>
        <taxon>Lophotrochozoa</taxon>
        <taxon>Mollusca</taxon>
        <taxon>Bivalvia</taxon>
        <taxon>Autobranchia</taxon>
        <taxon>Pteriomorphia</taxon>
        <taxon>Pectinida</taxon>
        <taxon>Pectinoidea</taxon>
        <taxon>Pectinidae</taxon>
        <taxon>Mizuhopecten</taxon>
    </lineage>
</organism>
<feature type="transmembrane region" description="Helical" evidence="9">
    <location>
        <begin position="12"/>
        <end position="31"/>
    </location>
</feature>
<feature type="transmembrane region" description="Helical" evidence="9">
    <location>
        <begin position="151"/>
        <end position="172"/>
    </location>
</feature>
<feature type="transmembrane region" description="Helical" evidence="9">
    <location>
        <begin position="84"/>
        <end position="104"/>
    </location>
</feature>
<dbReference type="GO" id="GO:0005886">
    <property type="term" value="C:plasma membrane"/>
    <property type="evidence" value="ECO:0007669"/>
    <property type="project" value="UniProtKB-SubCell"/>
</dbReference>
<dbReference type="OrthoDB" id="9995836at2759"/>
<dbReference type="GO" id="GO:0032217">
    <property type="term" value="F:riboflavin transmembrane transporter activity"/>
    <property type="evidence" value="ECO:0007669"/>
    <property type="project" value="UniProtKB-UniRule"/>
</dbReference>
<accession>A0A210PLL4</accession>
<evidence type="ECO:0000313" key="11">
    <source>
        <dbReference type="Proteomes" id="UP000242188"/>
    </source>
</evidence>
<evidence type="ECO:0000256" key="5">
    <source>
        <dbReference type="ARBA" id="ARBA00022475"/>
    </source>
</evidence>
<proteinExistence type="inferred from homology"/>
<evidence type="ECO:0000256" key="2">
    <source>
        <dbReference type="ARBA" id="ARBA00004651"/>
    </source>
</evidence>
<comment type="similarity">
    <text evidence="3 9">Belongs to the riboflavin transporter family.</text>
</comment>
<dbReference type="AlphaFoldDB" id="A0A210PLL4"/>
<keyword evidence="11" id="KW-1185">Reference proteome</keyword>
<keyword evidence="8 9" id="KW-0472">Membrane</keyword>
<keyword evidence="5 9" id="KW-1003">Cell membrane</keyword>
<dbReference type="Pfam" id="PF06237">
    <property type="entry name" value="SLC52_ribofla_tr"/>
    <property type="match status" value="1"/>
</dbReference>
<dbReference type="Proteomes" id="UP000242188">
    <property type="component" value="Unassembled WGS sequence"/>
</dbReference>
<comment type="subcellular location">
    <subcellularLocation>
        <location evidence="2 9">Cell membrane</location>
        <topology evidence="2 9">Multi-pass membrane protein</topology>
    </subcellularLocation>
</comment>
<evidence type="ECO:0000256" key="3">
    <source>
        <dbReference type="ARBA" id="ARBA00006366"/>
    </source>
</evidence>
<keyword evidence="6 9" id="KW-0812">Transmembrane</keyword>
<keyword evidence="7 9" id="KW-1133">Transmembrane helix</keyword>
<feature type="transmembrane region" description="Helical" evidence="9">
    <location>
        <begin position="51"/>
        <end position="72"/>
    </location>
</feature>
<dbReference type="PANTHER" id="PTHR12929">
    <property type="entry name" value="SOLUTE CARRIER FAMILY 52"/>
    <property type="match status" value="1"/>
</dbReference>
<comment type="catalytic activity">
    <reaction evidence="1 9">
        <text>riboflavin(in) = riboflavin(out)</text>
        <dbReference type="Rhea" id="RHEA:35015"/>
        <dbReference type="ChEBI" id="CHEBI:57986"/>
    </reaction>
</comment>
<comment type="function">
    <text evidence="9">Plasma membrane transporter mediating the uptake by cells of the water soluble vitamin B2/riboflavin that plays a key role in biochemical oxidation-reduction reactions of the carbohydrate, lipid, and amino acid metabolism.</text>
</comment>
<protein>
    <recommendedName>
        <fullName evidence="9">Riboflavin transporter</fullName>
    </recommendedName>
</protein>
<dbReference type="EMBL" id="NEDP02005590">
    <property type="protein sequence ID" value="OWF37357.1"/>
    <property type="molecule type" value="Genomic_DNA"/>
</dbReference>
<evidence type="ECO:0000256" key="8">
    <source>
        <dbReference type="ARBA" id="ARBA00023136"/>
    </source>
</evidence>
<sequence length="433" mass="47528">MKSCNGCRNGDVNFFVYLVVILFGVGSWVAVNGVWVELPIMVPSLPEGWKLPSYLTVIIQLANIGPLLVMLAYLCCKNKLNEKVIVYGILIIGAVACVLMAFFWDQTSTLFGEEHSVALFVLDFFLSFVDCTSSVLFLPFMALFHVKYMTALYIGEGLSGLLPSLVALGQGVGKMTCQNISDVNQTTNVSYFHIKPVYQEPSFPFEYFCFFLCGMMFVCGVAFTLLNYLPYCKKEHVTHKFTTAKEMYDLSEQNESSVKEASKSINPANFAFYLFLITVINSLTNGVLAGVQSYSCIPYGNDAYHLTVTLSKIANPVTCFVAFLLPVASTIVITIYVTIATGISAYIILMASQSPTPWLYDDAAGPPLMISAWVIMGSLMTFSKLSIASILRQEGKRALIWCGAVTQIGSLIGAVLSYVLVNVLTLFESAPVC</sequence>
<evidence type="ECO:0000256" key="1">
    <source>
        <dbReference type="ARBA" id="ARBA00000215"/>
    </source>
</evidence>
<reference evidence="10 11" key="1">
    <citation type="journal article" date="2017" name="Nat. Ecol. Evol.">
        <title>Scallop genome provides insights into evolution of bilaterian karyotype and development.</title>
        <authorList>
            <person name="Wang S."/>
            <person name="Zhang J."/>
            <person name="Jiao W."/>
            <person name="Li J."/>
            <person name="Xun X."/>
            <person name="Sun Y."/>
            <person name="Guo X."/>
            <person name="Huan P."/>
            <person name="Dong B."/>
            <person name="Zhang L."/>
            <person name="Hu X."/>
            <person name="Sun X."/>
            <person name="Wang J."/>
            <person name="Zhao C."/>
            <person name="Wang Y."/>
            <person name="Wang D."/>
            <person name="Huang X."/>
            <person name="Wang R."/>
            <person name="Lv J."/>
            <person name="Li Y."/>
            <person name="Zhang Z."/>
            <person name="Liu B."/>
            <person name="Lu W."/>
            <person name="Hui Y."/>
            <person name="Liang J."/>
            <person name="Zhou Z."/>
            <person name="Hou R."/>
            <person name="Li X."/>
            <person name="Liu Y."/>
            <person name="Li H."/>
            <person name="Ning X."/>
            <person name="Lin Y."/>
            <person name="Zhao L."/>
            <person name="Xing Q."/>
            <person name="Dou J."/>
            <person name="Li Y."/>
            <person name="Mao J."/>
            <person name="Guo H."/>
            <person name="Dou H."/>
            <person name="Li T."/>
            <person name="Mu C."/>
            <person name="Jiang W."/>
            <person name="Fu Q."/>
            <person name="Fu X."/>
            <person name="Miao Y."/>
            <person name="Liu J."/>
            <person name="Yu Q."/>
            <person name="Li R."/>
            <person name="Liao H."/>
            <person name="Li X."/>
            <person name="Kong Y."/>
            <person name="Jiang Z."/>
            <person name="Chourrout D."/>
            <person name="Li R."/>
            <person name="Bao Z."/>
        </authorList>
    </citation>
    <scope>NUCLEOTIDE SEQUENCE [LARGE SCALE GENOMIC DNA]</scope>
    <source>
        <strain evidence="10 11">PY_sf001</strain>
    </source>
</reference>
<feature type="transmembrane region" description="Helical" evidence="9">
    <location>
        <begin position="124"/>
        <end position="144"/>
    </location>
</feature>
<feature type="transmembrane region" description="Helical" evidence="9">
    <location>
        <begin position="398"/>
        <end position="421"/>
    </location>
</feature>
<feature type="transmembrane region" description="Helical" evidence="9">
    <location>
        <begin position="270"/>
        <end position="291"/>
    </location>
</feature>
<evidence type="ECO:0000256" key="9">
    <source>
        <dbReference type="RuleBase" id="RU368035"/>
    </source>
</evidence>
<comment type="caution">
    <text evidence="10">The sequence shown here is derived from an EMBL/GenBank/DDBJ whole genome shotgun (WGS) entry which is preliminary data.</text>
</comment>
<feature type="transmembrane region" description="Helical" evidence="9">
    <location>
        <begin position="303"/>
        <end position="324"/>
    </location>
</feature>